<dbReference type="Proteomes" id="UP001156682">
    <property type="component" value="Unassembled WGS sequence"/>
</dbReference>
<organism evidence="2 3">
    <name type="scientific">Marinospirillum insulare</name>
    <dbReference type="NCBI Taxonomy" id="217169"/>
    <lineage>
        <taxon>Bacteria</taxon>
        <taxon>Pseudomonadati</taxon>
        <taxon>Pseudomonadota</taxon>
        <taxon>Gammaproteobacteria</taxon>
        <taxon>Oceanospirillales</taxon>
        <taxon>Oceanospirillaceae</taxon>
        <taxon>Marinospirillum</taxon>
    </lineage>
</organism>
<dbReference type="InterPro" id="IPR007384">
    <property type="entry name" value="UCP006257"/>
</dbReference>
<dbReference type="RefSeq" id="WP_036240538.1">
    <property type="nucleotide sequence ID" value="NZ_BSOR01000015.1"/>
</dbReference>
<evidence type="ECO:0000259" key="1">
    <source>
        <dbReference type="Pfam" id="PF04287"/>
    </source>
</evidence>
<dbReference type="Pfam" id="PF04287">
    <property type="entry name" value="DUF446"/>
    <property type="match status" value="1"/>
</dbReference>
<sequence>MTPNAKLLNKLLNLLEKRLKHINAWQVAQPDPAAFNSQTPFCVDTMSLEQWLRYIFIPRMQALIDAGKQLPTHCAITEQVEMVLSNNEKARVMEVTLAIDKLLTEQKIPSASLLKQV</sequence>
<dbReference type="PANTHER" id="PTHR39586">
    <property type="entry name" value="CYTOPLASMIC PROTEIN-RELATED"/>
    <property type="match status" value="1"/>
</dbReference>
<dbReference type="EMBL" id="BSOR01000015">
    <property type="protein sequence ID" value="GLR63310.1"/>
    <property type="molecule type" value="Genomic_DNA"/>
</dbReference>
<evidence type="ECO:0000313" key="2">
    <source>
        <dbReference type="EMBL" id="GLR63310.1"/>
    </source>
</evidence>
<keyword evidence="3" id="KW-1185">Reference proteome</keyword>
<proteinExistence type="predicted"/>
<reference evidence="3" key="1">
    <citation type="journal article" date="2019" name="Int. J. Syst. Evol. Microbiol.">
        <title>The Global Catalogue of Microorganisms (GCM) 10K type strain sequencing project: providing services to taxonomists for standard genome sequencing and annotation.</title>
        <authorList>
            <consortium name="The Broad Institute Genomics Platform"/>
            <consortium name="The Broad Institute Genome Sequencing Center for Infectious Disease"/>
            <person name="Wu L."/>
            <person name="Ma J."/>
        </authorList>
    </citation>
    <scope>NUCLEOTIDE SEQUENCE [LARGE SCALE GENOMIC DNA]</scope>
    <source>
        <strain evidence="3">NBRC 100033</strain>
    </source>
</reference>
<protein>
    <recommendedName>
        <fullName evidence="1">YqcC-like domain-containing protein</fullName>
    </recommendedName>
</protein>
<dbReference type="Gene3D" id="1.20.1440.40">
    <property type="entry name" value="YqcC-like"/>
    <property type="match status" value="1"/>
</dbReference>
<dbReference type="InterPro" id="IPR036814">
    <property type="entry name" value="YqcC-like_sf"/>
</dbReference>
<comment type="caution">
    <text evidence="2">The sequence shown here is derived from an EMBL/GenBank/DDBJ whole genome shotgun (WGS) entry which is preliminary data.</text>
</comment>
<gene>
    <name evidence="2" type="ORF">GCM10007878_07450</name>
</gene>
<accession>A0ABQ5ZT44</accession>
<evidence type="ECO:0000313" key="3">
    <source>
        <dbReference type="Proteomes" id="UP001156682"/>
    </source>
</evidence>
<dbReference type="InterPro" id="IPR023376">
    <property type="entry name" value="YqcC-like_dom"/>
</dbReference>
<feature type="domain" description="YqcC-like" evidence="1">
    <location>
        <begin position="9"/>
        <end position="102"/>
    </location>
</feature>
<dbReference type="PIRSF" id="PIRSF006257">
    <property type="entry name" value="UCP006257"/>
    <property type="match status" value="1"/>
</dbReference>
<dbReference type="PANTHER" id="PTHR39586:SF1">
    <property type="entry name" value="CYTOPLASMIC PROTEIN"/>
    <property type="match status" value="1"/>
</dbReference>
<name>A0ABQ5ZT44_9GAMM</name>
<dbReference type="SUPFAM" id="SSF158452">
    <property type="entry name" value="YqcC-like"/>
    <property type="match status" value="1"/>
</dbReference>